<dbReference type="SUPFAM" id="SSF54495">
    <property type="entry name" value="UBC-like"/>
    <property type="match status" value="1"/>
</dbReference>
<feature type="domain" description="UBC core" evidence="1">
    <location>
        <begin position="24"/>
        <end position="176"/>
    </location>
</feature>
<gene>
    <name evidence="2" type="ORF">L3Y34_009994</name>
</gene>
<dbReference type="EMBL" id="CP090895">
    <property type="protein sequence ID" value="ULT92587.1"/>
    <property type="molecule type" value="Genomic_DNA"/>
</dbReference>
<dbReference type="InterPro" id="IPR050113">
    <property type="entry name" value="Ub_conjugating_enzyme"/>
</dbReference>
<evidence type="ECO:0000259" key="1">
    <source>
        <dbReference type="PROSITE" id="PS50127"/>
    </source>
</evidence>
<dbReference type="SMART" id="SM00212">
    <property type="entry name" value="UBCc"/>
    <property type="match status" value="1"/>
</dbReference>
<evidence type="ECO:0000313" key="2">
    <source>
        <dbReference type="EMBL" id="ULT92587.1"/>
    </source>
</evidence>
<dbReference type="Proteomes" id="UP000827892">
    <property type="component" value="Chromosome V"/>
</dbReference>
<dbReference type="Pfam" id="PF00179">
    <property type="entry name" value="UQ_con"/>
    <property type="match status" value="1"/>
</dbReference>
<dbReference type="CDD" id="cd23814">
    <property type="entry name" value="UEV_AKTIP"/>
    <property type="match status" value="1"/>
</dbReference>
<dbReference type="GO" id="GO:0032446">
    <property type="term" value="P:protein modification by small protein conjugation"/>
    <property type="evidence" value="ECO:0007669"/>
    <property type="project" value="UniProtKB-ARBA"/>
</dbReference>
<name>A0AAE9A417_CAEBR</name>
<dbReference type="InterPro" id="IPR016135">
    <property type="entry name" value="UBQ-conjugating_enzyme/RWD"/>
</dbReference>
<dbReference type="InterPro" id="IPR000608">
    <property type="entry name" value="UBC"/>
</dbReference>
<dbReference type="AlphaFoldDB" id="A0AAE9A417"/>
<dbReference type="PANTHER" id="PTHR24067">
    <property type="entry name" value="UBIQUITIN-CONJUGATING ENZYME E2"/>
    <property type="match status" value="1"/>
</dbReference>
<proteinExistence type="predicted"/>
<dbReference type="Gene3D" id="3.10.110.10">
    <property type="entry name" value="Ubiquitin Conjugating Enzyme"/>
    <property type="match status" value="1"/>
</dbReference>
<protein>
    <recommendedName>
        <fullName evidence="1">UBC core domain-containing protein</fullName>
    </recommendedName>
</protein>
<reference evidence="2 3" key="1">
    <citation type="submission" date="2022-02" db="EMBL/GenBank/DDBJ databases">
        <title>Chromosome-level reference genomes for two strains of Caenorhabditis briggsae: an improved platform for comparative genomics.</title>
        <authorList>
            <person name="Stevens L."/>
            <person name="Andersen E.C."/>
        </authorList>
    </citation>
    <scope>NUCLEOTIDE SEQUENCE [LARGE SCALE GENOMIC DNA]</scope>
    <source>
        <strain evidence="2">QX1410_ONT</strain>
        <tissue evidence="2">Whole-organism</tissue>
    </source>
</reference>
<sequence>MEESQEANEQIVQKNLLTIPKNILMEQALAAEFVEVCRNPIEGIFVSPSAKNKFAWFGVIFVRKGIFGGGIFRFNIEIPLEFPESSELPKVIFNQTIFHPLICIKSKELCLKRSFPDGWKSEKHSLSRVLIVLQRSFNSYDVDSDKCINPEASVLYKEHRDKFREIAKECVEASRAMVYDDVAEQEDDSNGIRLLPWDALIHKTAREKMILVGEGSRSQGTAAGFRRDHVFSKMGLQVNEIVGRSYPMAYSWFDPEEMTVITKYDDVQASQISPVTSARLDREKHGIEPLDLSIISVEESGKKL</sequence>
<organism evidence="2 3">
    <name type="scientific">Caenorhabditis briggsae</name>
    <dbReference type="NCBI Taxonomy" id="6238"/>
    <lineage>
        <taxon>Eukaryota</taxon>
        <taxon>Metazoa</taxon>
        <taxon>Ecdysozoa</taxon>
        <taxon>Nematoda</taxon>
        <taxon>Chromadorea</taxon>
        <taxon>Rhabditida</taxon>
        <taxon>Rhabditina</taxon>
        <taxon>Rhabditomorpha</taxon>
        <taxon>Rhabditoidea</taxon>
        <taxon>Rhabditidae</taxon>
        <taxon>Peloderinae</taxon>
        <taxon>Caenorhabditis</taxon>
    </lineage>
</organism>
<evidence type="ECO:0000313" key="3">
    <source>
        <dbReference type="Proteomes" id="UP000827892"/>
    </source>
</evidence>
<dbReference type="PROSITE" id="PS50127">
    <property type="entry name" value="UBC_2"/>
    <property type="match status" value="1"/>
</dbReference>
<accession>A0AAE9A417</accession>